<keyword evidence="2" id="KW-1185">Reference proteome</keyword>
<name>A0ABS9BZZ0_9BACT</name>
<keyword evidence="1" id="KW-0645">Protease</keyword>
<proteinExistence type="predicted"/>
<keyword evidence="1" id="KW-0378">Hydrolase</keyword>
<protein>
    <submittedName>
        <fullName evidence="1">Membrane dipeptidase</fullName>
        <ecNumber evidence="1">3.4.13.-</ecNumber>
    </submittedName>
</protein>
<gene>
    <name evidence="1" type="ORF">L0U89_18125</name>
</gene>
<evidence type="ECO:0000313" key="1">
    <source>
        <dbReference type="EMBL" id="MCF1752982.1"/>
    </source>
</evidence>
<reference evidence="1 2" key="1">
    <citation type="submission" date="2022-01" db="EMBL/GenBank/DDBJ databases">
        <title>Mariniradius saccharolyticus sp. nov., isolated from sediment of a river.</title>
        <authorList>
            <person name="Liu H."/>
        </authorList>
    </citation>
    <scope>NUCLEOTIDE SEQUENCE [LARGE SCALE GENOMIC DNA]</scope>
    <source>
        <strain evidence="1 2">RY-2</strain>
    </source>
</reference>
<dbReference type="InterPro" id="IPR032466">
    <property type="entry name" value="Metal_Hydrolase"/>
</dbReference>
<organism evidence="1 2">
    <name type="scientific">Mariniradius sediminis</name>
    <dbReference type="NCBI Taxonomy" id="2909237"/>
    <lineage>
        <taxon>Bacteria</taxon>
        <taxon>Pseudomonadati</taxon>
        <taxon>Bacteroidota</taxon>
        <taxon>Cytophagia</taxon>
        <taxon>Cytophagales</taxon>
        <taxon>Cyclobacteriaceae</taxon>
        <taxon>Mariniradius</taxon>
    </lineage>
</organism>
<sequence>MPSFPIADFHVHPNLKTYGRTFDRRAKGTEQLWMESKPGFWQLKKNALLGLTHFSQATYLMLIKGGVRVAMVSLYPFEKGFFENGRLKGTLAAIIANFITQIGFSRIRHLQKQMDYFQELAGEMDFLLKVDQSFEQNGISYKAKWAENWTNAQEILATPNSLALIPTIEGAHVFNSGLGKFGKNPDREEILNNIRSVKSWKFPPFFITFAHNFNNDLCGHVRSLEKAGKLLDQSEGINLGFSELGWEVLEHLTSTQFGRPILIDVKHMSVKSRKEFYAWNNRLPSPLPVLASHSGVAGLNFSKTSKNPNTPTWLCHDEINFFDEDILEIGKTKGILALQLDSSRLANAAKIKKNLISKNRETAIGESCQILWANIQHAAEILDQNGLDAWDSIAIGSDFDGTINPLEGIYTTLDFQDMANALLELAKNYHKNSSLISPKNRQIEPEAIISKILFENGGNFLQRNF</sequence>
<dbReference type="Proteomes" id="UP001201449">
    <property type="component" value="Unassembled WGS sequence"/>
</dbReference>
<dbReference type="GO" id="GO:0016805">
    <property type="term" value="F:dipeptidase activity"/>
    <property type="evidence" value="ECO:0007669"/>
    <property type="project" value="UniProtKB-KW"/>
</dbReference>
<keyword evidence="1" id="KW-0224">Dipeptidase</keyword>
<dbReference type="RefSeq" id="WP_234862814.1">
    <property type="nucleotide sequence ID" value="NZ_JAKEVZ010000018.1"/>
</dbReference>
<dbReference type="SUPFAM" id="SSF51556">
    <property type="entry name" value="Metallo-dependent hydrolases"/>
    <property type="match status" value="1"/>
</dbReference>
<evidence type="ECO:0000313" key="2">
    <source>
        <dbReference type="Proteomes" id="UP001201449"/>
    </source>
</evidence>
<dbReference type="InterPro" id="IPR008257">
    <property type="entry name" value="Pept_M19"/>
</dbReference>
<dbReference type="EC" id="3.4.13.-" evidence="1"/>
<dbReference type="Gene3D" id="3.20.20.140">
    <property type="entry name" value="Metal-dependent hydrolases"/>
    <property type="match status" value="1"/>
</dbReference>
<accession>A0ABS9BZZ0</accession>
<dbReference type="EMBL" id="JAKEVZ010000018">
    <property type="protein sequence ID" value="MCF1752982.1"/>
    <property type="molecule type" value="Genomic_DNA"/>
</dbReference>
<comment type="caution">
    <text evidence="1">The sequence shown here is derived from an EMBL/GenBank/DDBJ whole genome shotgun (WGS) entry which is preliminary data.</text>
</comment>
<dbReference type="Pfam" id="PF01244">
    <property type="entry name" value="Peptidase_M19"/>
    <property type="match status" value="1"/>
</dbReference>